<sequence length="489" mass="52681">MNNLLELLKQQVSAIVLDGESEHLFEKNNALNQFYPFLLSILKAKPHFIEAFQDQLNPKLSELFNSNPAIKQEFLSMVSGEAPAHEIEQTLSKAIGPVLGFLQIEAGSASPEAVSHLIETHQASVFEALPQWASAILAALGINTAAGQTVHQSPELAPEPAAVEEKKSSSWLPLIALLILAALIAFWFKSCSEEKAAENAAAVQPAAAQPALLQLSTNAKGDLSSCQINLNNASYLEILQKEVKQIFNYPIGCGALTDSAYHTQFIDQDVIPSVLRLVKGRSNISLQWIGDQLSIQSSDPAAAKRLAAEIKGLARNMHVQVQQANPEVNTAVDNSITDAQKALASINPDQIRALDVATALNIQIINFGSGSSEIPEANKSILDQAAALLQRASHVQLTIKGHTDSSGNADANKALSLKRAESIMNYLVQKGVDPAQLKAEGFGQEQPKADNATPEGQFQNRRIEFEVLNTETGKVREVNNQGVVETASK</sequence>
<comment type="subcellular location">
    <subcellularLocation>
        <location evidence="1">Cell outer membrane</location>
    </subcellularLocation>
</comment>
<dbReference type="InterPro" id="IPR006665">
    <property type="entry name" value="OmpA-like"/>
</dbReference>
<dbReference type="SUPFAM" id="SSF103088">
    <property type="entry name" value="OmpA-like"/>
    <property type="match status" value="1"/>
</dbReference>
<dbReference type="RefSeq" id="WP_120402845.1">
    <property type="nucleotide sequence ID" value="NZ_RAXV01000022.1"/>
</dbReference>
<proteinExistence type="predicted"/>
<gene>
    <name evidence="6" type="ORF">D7V32_10590</name>
</gene>
<dbReference type="PANTHER" id="PTHR30329">
    <property type="entry name" value="STATOR ELEMENT OF FLAGELLAR MOTOR COMPLEX"/>
    <property type="match status" value="1"/>
</dbReference>
<dbReference type="InterPro" id="IPR050330">
    <property type="entry name" value="Bact_OuterMem_StrucFunc"/>
</dbReference>
<comment type="caution">
    <text evidence="6">The sequence shown here is derived from an EMBL/GenBank/DDBJ whole genome shotgun (WGS) entry which is preliminary data.</text>
</comment>
<dbReference type="PANTHER" id="PTHR30329:SF21">
    <property type="entry name" value="LIPOPROTEIN YIAD-RELATED"/>
    <property type="match status" value="1"/>
</dbReference>
<keyword evidence="3" id="KW-0998">Cell outer membrane</keyword>
<dbReference type="PRINTS" id="PR01021">
    <property type="entry name" value="OMPADOMAIN"/>
</dbReference>
<evidence type="ECO:0000259" key="5">
    <source>
        <dbReference type="PROSITE" id="PS51123"/>
    </source>
</evidence>
<evidence type="ECO:0000256" key="1">
    <source>
        <dbReference type="ARBA" id="ARBA00004442"/>
    </source>
</evidence>
<dbReference type="OrthoDB" id="9782229at2"/>
<accession>A0A3A8E925</accession>
<dbReference type="InterPro" id="IPR036737">
    <property type="entry name" value="OmpA-like_sf"/>
</dbReference>
<name>A0A3A8E925_9GAMM</name>
<protein>
    <submittedName>
        <fullName evidence="6">OmpA family protein</fullName>
    </submittedName>
</protein>
<dbReference type="CDD" id="cd07185">
    <property type="entry name" value="OmpA_C-like"/>
    <property type="match status" value="1"/>
</dbReference>
<dbReference type="Gene3D" id="3.30.1330.60">
    <property type="entry name" value="OmpA-like domain"/>
    <property type="match status" value="1"/>
</dbReference>
<evidence type="ECO:0000313" key="7">
    <source>
        <dbReference type="Proteomes" id="UP000282388"/>
    </source>
</evidence>
<dbReference type="GO" id="GO:0009279">
    <property type="term" value="C:cell outer membrane"/>
    <property type="evidence" value="ECO:0007669"/>
    <property type="project" value="UniProtKB-SubCell"/>
</dbReference>
<dbReference type="Proteomes" id="UP000282388">
    <property type="component" value="Unassembled WGS sequence"/>
</dbReference>
<evidence type="ECO:0000256" key="4">
    <source>
        <dbReference type="PROSITE-ProRule" id="PRU00473"/>
    </source>
</evidence>
<keyword evidence="2 4" id="KW-0472">Membrane</keyword>
<dbReference type="EMBL" id="RAXV01000022">
    <property type="protein sequence ID" value="RKG30608.1"/>
    <property type="molecule type" value="Genomic_DNA"/>
</dbReference>
<feature type="domain" description="OmpA-like" evidence="5">
    <location>
        <begin position="354"/>
        <end position="471"/>
    </location>
</feature>
<evidence type="ECO:0000256" key="3">
    <source>
        <dbReference type="ARBA" id="ARBA00023237"/>
    </source>
</evidence>
<reference evidence="6 7" key="1">
    <citation type="submission" date="2018-09" db="EMBL/GenBank/DDBJ databases">
        <title>The draft genome of Acinetobacter spp. strains.</title>
        <authorList>
            <person name="Qin J."/>
            <person name="Feng Y."/>
            <person name="Zong Z."/>
        </authorList>
    </citation>
    <scope>NUCLEOTIDE SEQUENCE [LARGE SCALE GENOMIC DNA]</scope>
    <source>
        <strain evidence="6 7">WCHAc060012</strain>
    </source>
</reference>
<keyword evidence="7" id="KW-1185">Reference proteome</keyword>
<dbReference type="InterPro" id="IPR006664">
    <property type="entry name" value="OMP_bac"/>
</dbReference>
<evidence type="ECO:0000313" key="6">
    <source>
        <dbReference type="EMBL" id="RKG30608.1"/>
    </source>
</evidence>
<organism evidence="6 7">
    <name type="scientific">Acinetobacter tianfuensis</name>
    <dbReference type="NCBI Taxonomy" id="2419603"/>
    <lineage>
        <taxon>Bacteria</taxon>
        <taxon>Pseudomonadati</taxon>
        <taxon>Pseudomonadota</taxon>
        <taxon>Gammaproteobacteria</taxon>
        <taxon>Moraxellales</taxon>
        <taxon>Moraxellaceae</taxon>
        <taxon>Acinetobacter</taxon>
    </lineage>
</organism>
<dbReference type="AlphaFoldDB" id="A0A3A8E925"/>
<dbReference type="Pfam" id="PF00691">
    <property type="entry name" value="OmpA"/>
    <property type="match status" value="1"/>
</dbReference>
<evidence type="ECO:0000256" key="2">
    <source>
        <dbReference type="ARBA" id="ARBA00023136"/>
    </source>
</evidence>
<dbReference type="PROSITE" id="PS51123">
    <property type="entry name" value="OMPA_2"/>
    <property type="match status" value="1"/>
</dbReference>